<comment type="subcellular location">
    <subcellularLocation>
        <location evidence="1">Cytoplasm</location>
    </subcellularLocation>
</comment>
<dbReference type="PANTHER" id="PTHR30478:SF0">
    <property type="entry name" value="BETA SLIDING CLAMP"/>
    <property type="match status" value="1"/>
</dbReference>
<keyword evidence="6" id="KW-0548">Nucleotidyltransferase</keyword>
<dbReference type="CDD" id="cd00140">
    <property type="entry name" value="beta_clamp"/>
    <property type="match status" value="1"/>
</dbReference>
<evidence type="ECO:0000256" key="11">
    <source>
        <dbReference type="ARBA" id="ARBA00033276"/>
    </source>
</evidence>
<dbReference type="InterPro" id="IPR001001">
    <property type="entry name" value="DNA_polIII_beta"/>
</dbReference>
<evidence type="ECO:0000256" key="3">
    <source>
        <dbReference type="ARBA" id="ARBA00021035"/>
    </source>
</evidence>
<feature type="domain" description="DNA polymerase III beta sliding clamp N-terminal" evidence="12">
    <location>
        <begin position="9"/>
        <end position="108"/>
    </location>
</feature>
<gene>
    <name evidence="14" type="ORF">EV131_105429</name>
</gene>
<dbReference type="GO" id="GO:0005737">
    <property type="term" value="C:cytoplasm"/>
    <property type="evidence" value="ECO:0007669"/>
    <property type="project" value="UniProtKB-SubCell"/>
</dbReference>
<dbReference type="EMBL" id="SMBI01000005">
    <property type="protein sequence ID" value="TCU25315.1"/>
    <property type="molecule type" value="Genomic_DNA"/>
</dbReference>
<sequence>MRKGVATAMQVTVTGKDLLAAMNAVMAAIEPHTSIPILKSVRLTVHPDKLTVTGTDLDTELTADVDVLSAEGKLDICIPAELLRAAVRYAGVSPVVIRLDEVEHKREVFNSALGTSIDEAYTNIECTVDVAGGDQVFVISDTFPASDWPTLAVDATFMAYESFTNGQLPEILERVAVAISNEETRYYLNGIYWEPGAFTATDGHRLVSHPYASFMETPKGSNAPICAIIPTRSIKVLLSQAKGDVRTSVCTPPGKGPLLKFEFGDTRLVTKTIDGTFPDYRRVIPPAEPTDTKVSFSAAILRQALLSAVTFYKINRSRNGIAIRNDDGRAVLTTKAEKPDNQMQGGAFTARTFADWPKDSTMTHIGLNMRYLLDFVPKGGNLVLQMKDSGAPARVMVEGQDDVTRLVMPMRV</sequence>
<name>A0AAX2QMQ3_9HYPH</name>
<evidence type="ECO:0000256" key="4">
    <source>
        <dbReference type="ARBA" id="ARBA00022490"/>
    </source>
</evidence>
<dbReference type="GO" id="GO:0003887">
    <property type="term" value="F:DNA-directed DNA polymerase activity"/>
    <property type="evidence" value="ECO:0007669"/>
    <property type="project" value="UniProtKB-KW"/>
</dbReference>
<dbReference type="GO" id="GO:0003677">
    <property type="term" value="F:DNA binding"/>
    <property type="evidence" value="ECO:0007669"/>
    <property type="project" value="UniProtKB-KW"/>
</dbReference>
<dbReference type="RefSeq" id="WP_132611433.1">
    <property type="nucleotide sequence ID" value="NZ_SMBI01000005.1"/>
</dbReference>
<evidence type="ECO:0000256" key="1">
    <source>
        <dbReference type="ARBA" id="ARBA00004496"/>
    </source>
</evidence>
<protein>
    <recommendedName>
        <fullName evidence="3">Beta sliding clamp</fullName>
    </recommendedName>
    <alternativeName>
        <fullName evidence="11">Beta-clamp processivity factor</fullName>
    </alternativeName>
    <alternativeName>
        <fullName evidence="10">DNA polymerase III beta sliding clamp subunit</fullName>
    </alternativeName>
</protein>
<dbReference type="SUPFAM" id="SSF55979">
    <property type="entry name" value="DNA clamp"/>
    <property type="match status" value="3"/>
</dbReference>
<dbReference type="GO" id="GO:0009360">
    <property type="term" value="C:DNA polymerase III complex"/>
    <property type="evidence" value="ECO:0007669"/>
    <property type="project" value="InterPro"/>
</dbReference>
<keyword evidence="5" id="KW-0808">Transferase</keyword>
<evidence type="ECO:0000256" key="6">
    <source>
        <dbReference type="ARBA" id="ARBA00022695"/>
    </source>
</evidence>
<comment type="similarity">
    <text evidence="2">Belongs to the beta sliding clamp family.</text>
</comment>
<organism evidence="14 15">
    <name type="scientific">Rhizobium laguerreae</name>
    <dbReference type="NCBI Taxonomy" id="1076926"/>
    <lineage>
        <taxon>Bacteria</taxon>
        <taxon>Pseudomonadati</taxon>
        <taxon>Pseudomonadota</taxon>
        <taxon>Alphaproteobacteria</taxon>
        <taxon>Hyphomicrobiales</taxon>
        <taxon>Rhizobiaceae</taxon>
        <taxon>Rhizobium/Agrobacterium group</taxon>
        <taxon>Rhizobium</taxon>
    </lineage>
</organism>
<evidence type="ECO:0000256" key="8">
    <source>
        <dbReference type="ARBA" id="ARBA00022932"/>
    </source>
</evidence>
<dbReference type="Pfam" id="PF02767">
    <property type="entry name" value="DNA_pol3_beta_2"/>
    <property type="match status" value="1"/>
</dbReference>
<keyword evidence="4" id="KW-0963">Cytoplasm</keyword>
<accession>A0AAX2QMQ3</accession>
<reference evidence="14 15" key="1">
    <citation type="submission" date="2019-03" db="EMBL/GenBank/DDBJ databases">
        <title>Genomic Encyclopedia of Type Strains, Phase IV (KMG-V): Genome sequencing to study the core and pangenomes of soil and plant-associated prokaryotes.</title>
        <authorList>
            <person name="Whitman W."/>
        </authorList>
    </citation>
    <scope>NUCLEOTIDE SEQUENCE [LARGE SCALE GENOMIC DNA]</scope>
    <source>
        <strain evidence="14 15">FB403</strain>
    </source>
</reference>
<dbReference type="InterPro" id="IPR022634">
    <property type="entry name" value="DNA_polIII_beta_N"/>
</dbReference>
<dbReference type="NCBIfam" id="TIGR00663">
    <property type="entry name" value="dnan"/>
    <property type="match status" value="1"/>
</dbReference>
<keyword evidence="9" id="KW-0238">DNA-binding</keyword>
<dbReference type="InterPro" id="IPR022637">
    <property type="entry name" value="DNA_polIII_beta_cen"/>
</dbReference>
<evidence type="ECO:0000256" key="10">
    <source>
        <dbReference type="ARBA" id="ARBA00030988"/>
    </source>
</evidence>
<keyword evidence="7" id="KW-0235">DNA replication</keyword>
<dbReference type="Pfam" id="PF00712">
    <property type="entry name" value="DNA_pol3_beta"/>
    <property type="match status" value="1"/>
</dbReference>
<evidence type="ECO:0000256" key="9">
    <source>
        <dbReference type="ARBA" id="ARBA00023125"/>
    </source>
</evidence>
<evidence type="ECO:0000313" key="15">
    <source>
        <dbReference type="Proteomes" id="UP000295021"/>
    </source>
</evidence>
<evidence type="ECO:0000259" key="13">
    <source>
        <dbReference type="Pfam" id="PF02767"/>
    </source>
</evidence>
<evidence type="ECO:0000256" key="5">
    <source>
        <dbReference type="ARBA" id="ARBA00022679"/>
    </source>
</evidence>
<evidence type="ECO:0000256" key="7">
    <source>
        <dbReference type="ARBA" id="ARBA00022705"/>
    </source>
</evidence>
<comment type="caution">
    <text evidence="14">The sequence shown here is derived from an EMBL/GenBank/DDBJ whole genome shotgun (WGS) entry which is preliminary data.</text>
</comment>
<dbReference type="AlphaFoldDB" id="A0AAX2QMQ3"/>
<proteinExistence type="inferred from homology"/>
<dbReference type="Gene3D" id="3.10.150.10">
    <property type="entry name" value="DNA Polymerase III, subunit A, domain 2"/>
    <property type="match status" value="1"/>
</dbReference>
<keyword evidence="8" id="KW-0239">DNA-directed DNA polymerase</keyword>
<dbReference type="PANTHER" id="PTHR30478">
    <property type="entry name" value="DNA POLYMERASE III SUBUNIT BETA"/>
    <property type="match status" value="1"/>
</dbReference>
<dbReference type="Gene3D" id="3.70.10.10">
    <property type="match status" value="1"/>
</dbReference>
<dbReference type="GO" id="GO:0008408">
    <property type="term" value="F:3'-5' exonuclease activity"/>
    <property type="evidence" value="ECO:0007669"/>
    <property type="project" value="InterPro"/>
</dbReference>
<dbReference type="SMART" id="SM00480">
    <property type="entry name" value="POL3Bc"/>
    <property type="match status" value="1"/>
</dbReference>
<dbReference type="GO" id="GO:0006271">
    <property type="term" value="P:DNA strand elongation involved in DNA replication"/>
    <property type="evidence" value="ECO:0007669"/>
    <property type="project" value="TreeGrafter"/>
</dbReference>
<evidence type="ECO:0000259" key="12">
    <source>
        <dbReference type="Pfam" id="PF00712"/>
    </source>
</evidence>
<evidence type="ECO:0000313" key="14">
    <source>
        <dbReference type="EMBL" id="TCU25315.1"/>
    </source>
</evidence>
<dbReference type="Proteomes" id="UP000295021">
    <property type="component" value="Unassembled WGS sequence"/>
</dbReference>
<feature type="domain" description="DNA polymerase III beta sliding clamp central" evidence="13">
    <location>
        <begin position="167"/>
        <end position="279"/>
    </location>
</feature>
<dbReference type="InterPro" id="IPR046938">
    <property type="entry name" value="DNA_clamp_sf"/>
</dbReference>
<evidence type="ECO:0000256" key="2">
    <source>
        <dbReference type="ARBA" id="ARBA00010752"/>
    </source>
</evidence>